<dbReference type="SUPFAM" id="SSF50129">
    <property type="entry name" value="GroES-like"/>
    <property type="match status" value="1"/>
</dbReference>
<comment type="caution">
    <text evidence="3">The sequence shown here is derived from an EMBL/GenBank/DDBJ whole genome shotgun (WGS) entry which is preliminary data.</text>
</comment>
<reference evidence="3 4" key="1">
    <citation type="submission" date="2018-05" db="EMBL/GenBank/DDBJ databases">
        <title>Acuticoccus sediminis sp. nov., isolated from deep-sea sediment of Indian Ocean.</title>
        <authorList>
            <person name="Liu X."/>
            <person name="Lai Q."/>
            <person name="Du Y."/>
            <person name="Sun F."/>
            <person name="Zhang X."/>
            <person name="Wang S."/>
            <person name="Shao Z."/>
        </authorList>
    </citation>
    <scope>NUCLEOTIDE SEQUENCE [LARGE SCALE GENOMIC DNA]</scope>
    <source>
        <strain evidence="3 4">PTG4-2</strain>
    </source>
</reference>
<keyword evidence="4" id="KW-1185">Reference proteome</keyword>
<dbReference type="Proteomes" id="UP000249590">
    <property type="component" value="Unassembled WGS sequence"/>
</dbReference>
<dbReference type="GO" id="GO:0008270">
    <property type="term" value="F:zinc ion binding"/>
    <property type="evidence" value="ECO:0007669"/>
    <property type="project" value="InterPro"/>
</dbReference>
<accession>A0A8B2NV44</accession>
<dbReference type="GO" id="GO:0016491">
    <property type="term" value="F:oxidoreductase activity"/>
    <property type="evidence" value="ECO:0007669"/>
    <property type="project" value="UniProtKB-KW"/>
</dbReference>
<dbReference type="EMBL" id="QHHQ01000002">
    <property type="protein sequence ID" value="RAI01593.1"/>
    <property type="molecule type" value="Genomic_DNA"/>
</dbReference>
<dbReference type="PROSITE" id="PS00059">
    <property type="entry name" value="ADH_ZINC"/>
    <property type="match status" value="1"/>
</dbReference>
<dbReference type="InterPro" id="IPR002328">
    <property type="entry name" value="ADH_Zn_CS"/>
</dbReference>
<dbReference type="AlphaFoldDB" id="A0A8B2NV44"/>
<evidence type="ECO:0000313" key="4">
    <source>
        <dbReference type="Proteomes" id="UP000249590"/>
    </source>
</evidence>
<sequence>MGVVGPRQVRVRVQATASIREIRRGDCVDQVPLLANIGHEVSGVVVEKGADVSEFDAGHEI</sequence>
<protein>
    <recommendedName>
        <fullName evidence="2">Alcohol dehydrogenase-like N-terminal domain-containing protein</fullName>
    </recommendedName>
</protein>
<feature type="domain" description="Alcohol dehydrogenase-like N-terminal" evidence="2">
    <location>
        <begin position="5"/>
        <end position="60"/>
    </location>
</feature>
<evidence type="ECO:0000256" key="1">
    <source>
        <dbReference type="ARBA" id="ARBA00023002"/>
    </source>
</evidence>
<keyword evidence="1" id="KW-0560">Oxidoreductase</keyword>
<dbReference type="Gene3D" id="3.90.180.10">
    <property type="entry name" value="Medium-chain alcohol dehydrogenases, catalytic domain"/>
    <property type="match status" value="1"/>
</dbReference>
<name>A0A8B2NV44_9HYPH</name>
<gene>
    <name evidence="3" type="ORF">DLJ53_09220</name>
</gene>
<evidence type="ECO:0000259" key="2">
    <source>
        <dbReference type="Pfam" id="PF08240"/>
    </source>
</evidence>
<evidence type="ECO:0000313" key="3">
    <source>
        <dbReference type="EMBL" id="RAI01593.1"/>
    </source>
</evidence>
<dbReference type="InterPro" id="IPR011032">
    <property type="entry name" value="GroES-like_sf"/>
</dbReference>
<dbReference type="Pfam" id="PF08240">
    <property type="entry name" value="ADH_N"/>
    <property type="match status" value="1"/>
</dbReference>
<organism evidence="3 4">
    <name type="scientific">Acuticoccus sediminis</name>
    <dbReference type="NCBI Taxonomy" id="2184697"/>
    <lineage>
        <taxon>Bacteria</taxon>
        <taxon>Pseudomonadati</taxon>
        <taxon>Pseudomonadota</taxon>
        <taxon>Alphaproteobacteria</taxon>
        <taxon>Hyphomicrobiales</taxon>
        <taxon>Amorphaceae</taxon>
        <taxon>Acuticoccus</taxon>
    </lineage>
</organism>
<proteinExistence type="predicted"/>
<dbReference type="InterPro" id="IPR013154">
    <property type="entry name" value="ADH-like_N"/>
</dbReference>